<protein>
    <submittedName>
        <fullName evidence="1">Uncharacterized protein</fullName>
    </submittedName>
</protein>
<sequence>MFNKLKKTHEETKDQNNVFRISIDTKDRVKIGDFSRGGSSRIAVKADKHDFSKAFVTPFGLLEIKADQVALSFTKSKVTPCVPA</sequence>
<gene>
    <name evidence="1" type="ORF">FLT43_07965</name>
</gene>
<dbReference type="AlphaFoldDB" id="A0AAP9E058"/>
<evidence type="ECO:0000313" key="1">
    <source>
        <dbReference type="EMBL" id="QDM47190.1"/>
    </source>
</evidence>
<dbReference type="Pfam" id="PF07592">
    <property type="entry name" value="DDE_Tnp_ISAZ013"/>
    <property type="match status" value="1"/>
</dbReference>
<accession>A0AAP9E058</accession>
<dbReference type="Proteomes" id="UP000315377">
    <property type="component" value="Chromosome"/>
</dbReference>
<dbReference type="InterPro" id="IPR011518">
    <property type="entry name" value="Transposase_36"/>
</dbReference>
<dbReference type="EMBL" id="CP041405">
    <property type="protein sequence ID" value="QDM47190.1"/>
    <property type="molecule type" value="Genomic_DNA"/>
</dbReference>
<organism evidence="1 2">
    <name type="scientific">Paenibacillus thiaminolyticus</name>
    <name type="common">Bacillus thiaminolyticus</name>
    <dbReference type="NCBI Taxonomy" id="49283"/>
    <lineage>
        <taxon>Bacteria</taxon>
        <taxon>Bacillati</taxon>
        <taxon>Bacillota</taxon>
        <taxon>Bacilli</taxon>
        <taxon>Bacillales</taxon>
        <taxon>Paenibacillaceae</taxon>
        <taxon>Paenibacillus</taxon>
    </lineage>
</organism>
<name>A0AAP9E058_PANTH</name>
<evidence type="ECO:0000313" key="2">
    <source>
        <dbReference type="Proteomes" id="UP000315377"/>
    </source>
</evidence>
<reference evidence="1 2" key="1">
    <citation type="submission" date="2019-07" db="EMBL/GenBank/DDBJ databases">
        <title>Paenibacillus thiaminolyticus NRRL B-4156.</title>
        <authorList>
            <person name="Hehnly C."/>
            <person name="Zhang L."/>
        </authorList>
    </citation>
    <scope>NUCLEOTIDE SEQUENCE [LARGE SCALE GENOMIC DNA]</scope>
    <source>
        <strain evidence="1 2">NRRL B-4156</strain>
    </source>
</reference>
<dbReference type="GeneID" id="99991616"/>
<proteinExistence type="predicted"/>
<dbReference type="RefSeq" id="WP_087442642.1">
    <property type="nucleotide sequence ID" value="NZ_CABMNB010000025.1"/>
</dbReference>